<evidence type="ECO:0000256" key="1">
    <source>
        <dbReference type="SAM" id="Phobius"/>
    </source>
</evidence>
<keyword evidence="3" id="KW-1185">Reference proteome</keyword>
<proteinExistence type="predicted"/>
<dbReference type="EMBL" id="JBBKZV010000019">
    <property type="protein sequence ID" value="MEJ8825113.1"/>
    <property type="molecule type" value="Genomic_DNA"/>
</dbReference>
<keyword evidence="1" id="KW-0812">Transmembrane</keyword>
<reference evidence="2 3" key="1">
    <citation type="submission" date="2024-03" db="EMBL/GenBank/DDBJ databases">
        <title>Novel species of the genus Variovorax.</title>
        <authorList>
            <person name="Liu Q."/>
            <person name="Xin Y.-H."/>
        </authorList>
    </citation>
    <scope>NUCLEOTIDE SEQUENCE [LARGE SCALE GENOMIC DNA]</scope>
    <source>
        <strain evidence="2 3">KACC 18501</strain>
    </source>
</reference>
<feature type="transmembrane region" description="Helical" evidence="1">
    <location>
        <begin position="104"/>
        <end position="125"/>
    </location>
</feature>
<gene>
    <name evidence="2" type="ORF">WKW80_24315</name>
</gene>
<dbReference type="Proteomes" id="UP001363010">
    <property type="component" value="Unassembled WGS sequence"/>
</dbReference>
<organism evidence="2 3">
    <name type="scientific">Variovorax humicola</name>
    <dbReference type="NCBI Taxonomy" id="1769758"/>
    <lineage>
        <taxon>Bacteria</taxon>
        <taxon>Pseudomonadati</taxon>
        <taxon>Pseudomonadota</taxon>
        <taxon>Betaproteobacteria</taxon>
        <taxon>Burkholderiales</taxon>
        <taxon>Comamonadaceae</taxon>
        <taxon>Variovorax</taxon>
    </lineage>
</organism>
<dbReference type="RefSeq" id="WP_340366140.1">
    <property type="nucleotide sequence ID" value="NZ_JBBKZV010000019.1"/>
</dbReference>
<protein>
    <submittedName>
        <fullName evidence="2">Uncharacterized protein</fullName>
    </submittedName>
</protein>
<evidence type="ECO:0000313" key="3">
    <source>
        <dbReference type="Proteomes" id="UP001363010"/>
    </source>
</evidence>
<sequence>MQRNPFNRLAALLAFACIVEFVAGLAMLATTAYAVRLLLGAEAVGVALAMGRAFGIAILALGLACWPSGREASAAGRAWRGMLAYNAMVASCLAWLGFAHGGGLLLWPAVGLHAATALLLILAALHEDRQ</sequence>
<accession>A0ABU8W542</accession>
<feature type="transmembrane region" description="Helical" evidence="1">
    <location>
        <begin position="78"/>
        <end position="98"/>
    </location>
</feature>
<feature type="transmembrane region" description="Helical" evidence="1">
    <location>
        <begin position="44"/>
        <end position="66"/>
    </location>
</feature>
<name>A0ABU8W542_9BURK</name>
<evidence type="ECO:0000313" key="2">
    <source>
        <dbReference type="EMBL" id="MEJ8825113.1"/>
    </source>
</evidence>
<keyword evidence="1" id="KW-1133">Transmembrane helix</keyword>
<comment type="caution">
    <text evidence="2">The sequence shown here is derived from an EMBL/GenBank/DDBJ whole genome shotgun (WGS) entry which is preliminary data.</text>
</comment>
<keyword evidence="1" id="KW-0472">Membrane</keyword>